<feature type="region of interest" description="Disordered" evidence="2">
    <location>
        <begin position="430"/>
        <end position="493"/>
    </location>
</feature>
<feature type="domain" description="CoA-binding" evidence="3">
    <location>
        <begin position="11"/>
        <end position="101"/>
    </location>
</feature>
<keyword evidence="1" id="KW-0816">Tricarboxylic acid cycle</keyword>
<evidence type="ECO:0000259" key="3">
    <source>
        <dbReference type="SMART" id="SM00881"/>
    </source>
</evidence>
<dbReference type="InterPro" id="IPR016102">
    <property type="entry name" value="Succinyl-CoA_synth-like"/>
</dbReference>
<dbReference type="Gene3D" id="3.40.50.261">
    <property type="entry name" value="Succinyl-CoA synthetase domains"/>
    <property type="match status" value="2"/>
</dbReference>
<dbReference type="GO" id="GO:0016874">
    <property type="term" value="F:ligase activity"/>
    <property type="evidence" value="ECO:0007669"/>
    <property type="project" value="UniProtKB-KW"/>
</dbReference>
<dbReference type="EMBL" id="AOLV01000033">
    <property type="protein sequence ID" value="EPX83284.1"/>
    <property type="molecule type" value="Genomic_DNA"/>
</dbReference>
<dbReference type="Pfam" id="PF13380">
    <property type="entry name" value="CoA_binding_2"/>
    <property type="match status" value="1"/>
</dbReference>
<evidence type="ECO:0000256" key="2">
    <source>
        <dbReference type="SAM" id="MobiDB-lite"/>
    </source>
</evidence>
<reference evidence="4 5" key="1">
    <citation type="journal article" date="2013" name="Stand. Genomic Sci.">
        <title>Genome sequence of the reddish-pigmented Rubellimicrobium thermophilum type strain (DSM 16684(T)), a member of the Roseobacter clade.</title>
        <authorList>
            <person name="Fiebig A."/>
            <person name="Riedel T."/>
            <person name="Gronow S."/>
            <person name="Petersen J."/>
            <person name="Klenk H.P."/>
            <person name="Goker M."/>
        </authorList>
    </citation>
    <scope>NUCLEOTIDE SEQUENCE [LARGE SCALE GENOMIC DNA]</scope>
    <source>
        <strain evidence="4 5">DSM 16684</strain>
    </source>
</reference>
<organism evidence="4 5">
    <name type="scientific">Rubellimicrobium thermophilum DSM 16684</name>
    <dbReference type="NCBI Taxonomy" id="1123069"/>
    <lineage>
        <taxon>Bacteria</taxon>
        <taxon>Pseudomonadati</taxon>
        <taxon>Pseudomonadota</taxon>
        <taxon>Alphaproteobacteria</taxon>
        <taxon>Rhodobacterales</taxon>
        <taxon>Roseobacteraceae</taxon>
        <taxon>Rubellimicrobium</taxon>
    </lineage>
</organism>
<dbReference type="PATRIC" id="fig|1123069.3.peg.2881"/>
<dbReference type="SUPFAM" id="SSF51735">
    <property type="entry name" value="NAD(P)-binding Rossmann-fold domains"/>
    <property type="match status" value="1"/>
</dbReference>
<dbReference type="PANTHER" id="PTHR42793">
    <property type="entry name" value="COA BINDING DOMAIN CONTAINING PROTEIN"/>
    <property type="match status" value="1"/>
</dbReference>
<sequence length="493" mass="50742">MPAPAPDLSRLIRPASVVVLGGGWAENVVIQLRKAGFSGPIWPIHPRREAIAGVPCLRSLADLPAPPDAAFVGVNREATVDVVAALSAMGAGGAVCFASGFREAGADALQARLVAAAGPMPILGPNCYGLLNALDGVALWPDQHGLVPVTRGVAIVGQSSNVAINLTMQRRGLPIAYVLMAGNQAQTGIADLATAALRDPRVTALGLHVEGFGDIRAFEAMAAEAQALGKPVVVLKAGRSPAAQAATLSHSASLAGGPAVASAFLQRTGCVEVAGLGPFLETLKLLHHGGPLRGPQVVSVSCSGGEASLMADAAEGTAIRWAPFPPATAAQLRDILGPLVTVANPLDYHTFIWGDTARMTETFAAVMAGGFDLSAFVLDLPRPDRCDPAAYRCAVEAILGAKRRTGGRAAVLSSLPETIDEDLTAEFEGGASPSCTGWRPASPPSTPRSAPAASGRRAARPCWVGHRAGPSAPCRRPRPRRRLPPMVCASPLR</sequence>
<dbReference type="Gene3D" id="3.40.50.720">
    <property type="entry name" value="NAD(P)-binding Rossmann-like Domain"/>
    <property type="match status" value="1"/>
</dbReference>
<keyword evidence="4" id="KW-0436">Ligase</keyword>
<dbReference type="GO" id="GO:0006099">
    <property type="term" value="P:tricarboxylic acid cycle"/>
    <property type="evidence" value="ECO:0007669"/>
    <property type="project" value="UniProtKB-KW"/>
</dbReference>
<accession>S9SAJ9</accession>
<evidence type="ECO:0000313" key="5">
    <source>
        <dbReference type="Proteomes" id="UP000015346"/>
    </source>
</evidence>
<dbReference type="Proteomes" id="UP000015346">
    <property type="component" value="Unassembled WGS sequence"/>
</dbReference>
<dbReference type="STRING" id="1123069.ruthe_02910"/>
<protein>
    <submittedName>
        <fullName evidence="4">CoA binding domain/Succinyl-CoA ligase like flavodoxin domain protein</fullName>
    </submittedName>
</protein>
<dbReference type="AlphaFoldDB" id="S9SAJ9"/>
<gene>
    <name evidence="4" type="ORF">ruthe_02910</name>
</gene>
<dbReference type="InterPro" id="IPR032875">
    <property type="entry name" value="Succ_CoA_lig_flav_dom"/>
</dbReference>
<dbReference type="SUPFAM" id="SSF52210">
    <property type="entry name" value="Succinyl-CoA synthetase domains"/>
    <property type="match status" value="2"/>
</dbReference>
<evidence type="ECO:0000256" key="1">
    <source>
        <dbReference type="ARBA" id="ARBA00022532"/>
    </source>
</evidence>
<evidence type="ECO:0000313" key="4">
    <source>
        <dbReference type="EMBL" id="EPX83284.1"/>
    </source>
</evidence>
<dbReference type="SMART" id="SM00881">
    <property type="entry name" value="CoA_binding"/>
    <property type="match status" value="1"/>
</dbReference>
<feature type="compositionally biased region" description="Low complexity" evidence="2">
    <location>
        <begin position="447"/>
        <end position="456"/>
    </location>
</feature>
<name>S9SAJ9_9RHOB</name>
<dbReference type="PANTHER" id="PTHR42793:SF4">
    <property type="entry name" value="BLL6376 PROTEIN"/>
    <property type="match status" value="1"/>
</dbReference>
<dbReference type="Pfam" id="PF13607">
    <property type="entry name" value="Succ_CoA_lig"/>
    <property type="match status" value="1"/>
</dbReference>
<dbReference type="HOGENOM" id="CLU_007415_3_2_5"/>
<dbReference type="RefSeq" id="WP_021098973.1">
    <property type="nucleotide sequence ID" value="NZ_KE557324.1"/>
</dbReference>
<proteinExistence type="predicted"/>
<dbReference type="InterPro" id="IPR036291">
    <property type="entry name" value="NAD(P)-bd_dom_sf"/>
</dbReference>
<dbReference type="InterPro" id="IPR003781">
    <property type="entry name" value="CoA-bd"/>
</dbReference>
<keyword evidence="5" id="KW-1185">Reference proteome</keyword>
<comment type="caution">
    <text evidence="4">The sequence shown here is derived from an EMBL/GenBank/DDBJ whole genome shotgun (WGS) entry which is preliminary data.</text>
</comment>